<dbReference type="EMBL" id="VJEZ01000018">
    <property type="protein sequence ID" value="MWZ40689.1"/>
    <property type="molecule type" value="Genomic_DNA"/>
</dbReference>
<dbReference type="Proteomes" id="UP000469081">
    <property type="component" value="Unassembled WGS sequence"/>
</dbReference>
<proteinExistence type="predicted"/>
<evidence type="ECO:0000313" key="1">
    <source>
        <dbReference type="EMBL" id="MWZ40689.1"/>
    </source>
</evidence>
<reference evidence="1 2" key="1">
    <citation type="submission" date="2019-06" db="EMBL/GenBank/DDBJ databases">
        <title>Phylogeography and genetic diversity of Francisella tularensis subsp. holarctica in France (1947-2018).</title>
        <authorList>
            <person name="Kevin M."/>
            <person name="Madani N."/>
            <person name="Maurin M."/>
        </authorList>
    </citation>
    <scope>NUCLEOTIDE SEQUENCE [LARGE SCALE GENOMIC DNA]</scope>
    <source>
        <strain evidence="1 2">ATCC 15482</strain>
    </source>
</reference>
<accession>A0A6I4RYL9</accession>
<sequence length="82" mass="10031">MEFNHNGAKDFKEETKQNFSIKISRLYEYIQAIIKFKQLINRQHHYGAKLYYHIDMLELEIIKKFIRIFKGYLVYSNDLLNI</sequence>
<organism evidence="1 2">
    <name type="scientific">Francisella tularensis</name>
    <dbReference type="NCBI Taxonomy" id="263"/>
    <lineage>
        <taxon>Bacteria</taxon>
        <taxon>Pseudomonadati</taxon>
        <taxon>Pseudomonadota</taxon>
        <taxon>Gammaproteobacteria</taxon>
        <taxon>Thiotrichales</taxon>
        <taxon>Francisellaceae</taxon>
        <taxon>Francisella</taxon>
    </lineage>
</organism>
<evidence type="ECO:0000313" key="2">
    <source>
        <dbReference type="Proteomes" id="UP000469081"/>
    </source>
</evidence>
<protein>
    <submittedName>
        <fullName evidence="1">Uncharacterized protein</fullName>
    </submittedName>
</protein>
<gene>
    <name evidence="1" type="ORF">FNC33_09155</name>
</gene>
<comment type="caution">
    <text evidence="1">The sequence shown here is derived from an EMBL/GenBank/DDBJ whole genome shotgun (WGS) entry which is preliminary data.</text>
</comment>
<dbReference type="AlphaFoldDB" id="A0A6I4RYL9"/>
<name>A0A6I4RYL9_FRATU</name>